<dbReference type="Pfam" id="PF13535">
    <property type="entry name" value="ATP-grasp_4"/>
    <property type="match status" value="1"/>
</dbReference>
<evidence type="ECO:0000256" key="4">
    <source>
        <dbReference type="PROSITE-ProRule" id="PRU00409"/>
    </source>
</evidence>
<dbReference type="InterPro" id="IPR052032">
    <property type="entry name" value="ATP-dep_AA_Ligase"/>
</dbReference>
<name>A0ABM8CEF0_9STRE</name>
<organism evidence="6 7">
    <name type="scientific">Streptococcus parapneumoniae</name>
    <dbReference type="NCBI Taxonomy" id="2993430"/>
    <lineage>
        <taxon>Bacteria</taxon>
        <taxon>Bacillati</taxon>
        <taxon>Bacillota</taxon>
        <taxon>Bacilli</taxon>
        <taxon>Lactobacillales</taxon>
        <taxon>Streptococcaceae</taxon>
        <taxon>Streptococcus</taxon>
        <taxon>Streptococcus thalassemiae group</taxon>
    </lineage>
</organism>
<dbReference type="InterPro" id="IPR013815">
    <property type="entry name" value="ATP_grasp_subdomain_1"/>
</dbReference>
<accession>A0ABM8CEF0</accession>
<dbReference type="Proteomes" id="UP001378546">
    <property type="component" value="Chromosome"/>
</dbReference>
<dbReference type="PANTHER" id="PTHR43585:SF2">
    <property type="entry name" value="ATP-GRASP ENZYME FSQD"/>
    <property type="match status" value="1"/>
</dbReference>
<dbReference type="SUPFAM" id="SSF56059">
    <property type="entry name" value="Glutathione synthetase ATP-binding domain-like"/>
    <property type="match status" value="1"/>
</dbReference>
<feature type="domain" description="ATP-grasp" evidence="5">
    <location>
        <begin position="113"/>
        <end position="305"/>
    </location>
</feature>
<keyword evidence="2 4" id="KW-0547">Nucleotide-binding</keyword>
<proteinExistence type="predicted"/>
<keyword evidence="7" id="KW-1185">Reference proteome</keyword>
<dbReference type="Gene3D" id="3.40.50.20">
    <property type="match status" value="1"/>
</dbReference>
<evidence type="ECO:0000313" key="6">
    <source>
        <dbReference type="EMBL" id="BDT63818.1"/>
    </source>
</evidence>
<evidence type="ECO:0000256" key="1">
    <source>
        <dbReference type="ARBA" id="ARBA00022598"/>
    </source>
</evidence>
<evidence type="ECO:0000256" key="2">
    <source>
        <dbReference type="ARBA" id="ARBA00022741"/>
    </source>
</evidence>
<protein>
    <recommendedName>
        <fullName evidence="5">ATP-grasp domain-containing protein</fullName>
    </recommendedName>
</protein>
<sequence>MRYKHLLIISGRDTSLKYISHLPIKVTMVQTFSRVTSFQKSTCSNMILVDDIEQSEQEILLELKKIHEINQFDAVISFLEFYLEFAAKISRDLNILGNSVESVQICNDKYLMRQKLDQLDIPNIKYKKVNTIEDIAEFCNDNKYPFILKPKSGYGSIGVYKINSSDDLEKAFVWSKHSSDELIIEEFIEGDEYSIEGWMNEKGDHEILAITKKITSSEPYFIELGHTQPTNLSFPIEDKIRHYTDKFYKGINNKIGPTHTEIKVIENSDIKFIEAHTRYGGDRIWELLLMTQGISIQNLVISSLFSFDITKYNRIAKYATILFLFSDKERNIVIEKINEIISITDLIAYELPRNTEVSKLEKSDDRFGYVICKGETEAKSLENAMKILRRVEDSIREV</sequence>
<dbReference type="InterPro" id="IPR011761">
    <property type="entry name" value="ATP-grasp"/>
</dbReference>
<dbReference type="EMBL" id="AP026968">
    <property type="protein sequence ID" value="BDT63818.1"/>
    <property type="molecule type" value="Genomic_DNA"/>
</dbReference>
<evidence type="ECO:0000259" key="5">
    <source>
        <dbReference type="PROSITE" id="PS50975"/>
    </source>
</evidence>
<gene>
    <name evidence="6" type="ORF">SP4011_02350</name>
</gene>
<dbReference type="Gene3D" id="3.30.470.20">
    <property type="entry name" value="ATP-grasp fold, B domain"/>
    <property type="match status" value="1"/>
</dbReference>
<reference evidence="6 7" key="1">
    <citation type="submission" date="2022-11" db="EMBL/GenBank/DDBJ databases">
        <title>Complete genome sequence of alpha-hemolytic streptococci isolated from Japan.</title>
        <authorList>
            <person name="Morita M."/>
            <person name="Chang B."/>
            <person name="Akeda Y."/>
        </authorList>
    </citation>
    <scope>NUCLEOTIDE SEQUENCE [LARGE SCALE GENOMIC DNA]</scope>
    <source>
        <strain evidence="6 7">SP4011</strain>
    </source>
</reference>
<keyword evidence="3 4" id="KW-0067">ATP-binding</keyword>
<evidence type="ECO:0000256" key="3">
    <source>
        <dbReference type="ARBA" id="ARBA00022840"/>
    </source>
</evidence>
<dbReference type="Gene3D" id="3.30.1490.20">
    <property type="entry name" value="ATP-grasp fold, A domain"/>
    <property type="match status" value="1"/>
</dbReference>
<dbReference type="PANTHER" id="PTHR43585">
    <property type="entry name" value="FUMIPYRROLE BIOSYNTHESIS PROTEIN C"/>
    <property type="match status" value="1"/>
</dbReference>
<evidence type="ECO:0000313" key="7">
    <source>
        <dbReference type="Proteomes" id="UP001378546"/>
    </source>
</evidence>
<keyword evidence="1" id="KW-0436">Ligase</keyword>
<dbReference type="PROSITE" id="PS50975">
    <property type="entry name" value="ATP_GRASP"/>
    <property type="match status" value="1"/>
</dbReference>